<dbReference type="OrthoDB" id="9787572at2"/>
<dbReference type="InterPro" id="IPR036412">
    <property type="entry name" value="HAD-like_sf"/>
</dbReference>
<dbReference type="PATRIC" id="fig|1423783.4.peg.546"/>
<protein>
    <recommendedName>
        <fullName evidence="3">HAD superfamily hydrolase</fullName>
    </recommendedName>
</protein>
<dbReference type="RefSeq" id="WP_056956455.1">
    <property type="nucleotide sequence ID" value="NZ_AZFJ01000037.1"/>
</dbReference>
<dbReference type="EMBL" id="AZFJ01000037">
    <property type="protein sequence ID" value="KRL86880.1"/>
    <property type="molecule type" value="Genomic_DNA"/>
</dbReference>
<dbReference type="NCBIfam" id="TIGR01668">
    <property type="entry name" value="YqeG_hyp_ppase"/>
    <property type="match status" value="1"/>
</dbReference>
<dbReference type="Pfam" id="PF00702">
    <property type="entry name" value="Hydrolase"/>
    <property type="match status" value="1"/>
</dbReference>
<dbReference type="InterPro" id="IPR006549">
    <property type="entry name" value="HAD-SF_hydro_IIIA"/>
</dbReference>
<dbReference type="InterPro" id="IPR010021">
    <property type="entry name" value="PGPP1/Gep4"/>
</dbReference>
<reference evidence="1 2" key="1">
    <citation type="journal article" date="2015" name="Genome Announc.">
        <title>Expanding the biotechnology potential of lactobacilli through comparative genomics of 213 strains and associated genera.</title>
        <authorList>
            <person name="Sun Z."/>
            <person name="Harris H.M."/>
            <person name="McCann A."/>
            <person name="Guo C."/>
            <person name="Argimon S."/>
            <person name="Zhang W."/>
            <person name="Yang X."/>
            <person name="Jeffery I.B."/>
            <person name="Cooney J.C."/>
            <person name="Kagawa T.F."/>
            <person name="Liu W."/>
            <person name="Song Y."/>
            <person name="Salvetti E."/>
            <person name="Wrobel A."/>
            <person name="Rasinkangas P."/>
            <person name="Parkhill J."/>
            <person name="Rea M.C."/>
            <person name="O'Sullivan O."/>
            <person name="Ritari J."/>
            <person name="Douillard F.P."/>
            <person name="Paul Ross R."/>
            <person name="Yang R."/>
            <person name="Briner A.E."/>
            <person name="Felis G.E."/>
            <person name="de Vos W.M."/>
            <person name="Barrangou R."/>
            <person name="Klaenhammer T.R."/>
            <person name="Caufield P.W."/>
            <person name="Cui Y."/>
            <person name="Zhang H."/>
            <person name="O'Toole P.W."/>
        </authorList>
    </citation>
    <scope>NUCLEOTIDE SEQUENCE [LARGE SCALE GENOMIC DNA]</scope>
    <source>
        <strain evidence="1 2">DSM 15945</strain>
    </source>
</reference>
<evidence type="ECO:0000313" key="1">
    <source>
        <dbReference type="EMBL" id="KRL86880.1"/>
    </source>
</evidence>
<dbReference type="GO" id="GO:0008962">
    <property type="term" value="F:phosphatidylglycerophosphatase activity"/>
    <property type="evidence" value="ECO:0007669"/>
    <property type="project" value="InterPro"/>
</dbReference>
<dbReference type="Proteomes" id="UP000051922">
    <property type="component" value="Unassembled WGS sequence"/>
</dbReference>
<dbReference type="AlphaFoldDB" id="A0A0R1U079"/>
<name>A0A0R1U079_9LACO</name>
<sequence length="176" mass="20086">MSLLTPTWLVGAIYTIKPTTLKSQGIKAVLTDLDNTLIAWDNPDGTPQLRDWLAAMQAAGIIVMVVSNNNEQRISHALRRLDLPHQARALKPLPVGINKAMSRLKLRPEECIMVGDQILTDMIAGNLARVRTVLVRPLVQTDQWNTRINRFFERFIMMGMRLRGRLEYKEDIDARR</sequence>
<dbReference type="Gene3D" id="3.40.50.1000">
    <property type="entry name" value="HAD superfamily/HAD-like"/>
    <property type="match status" value="1"/>
</dbReference>
<dbReference type="CDD" id="cd16416">
    <property type="entry name" value="HAD_BsYqeG-like"/>
    <property type="match status" value="1"/>
</dbReference>
<keyword evidence="2" id="KW-1185">Reference proteome</keyword>
<dbReference type="NCBIfam" id="TIGR01662">
    <property type="entry name" value="HAD-SF-IIIA"/>
    <property type="match status" value="1"/>
</dbReference>
<comment type="caution">
    <text evidence="1">The sequence shown here is derived from an EMBL/GenBank/DDBJ whole genome shotgun (WGS) entry which is preliminary data.</text>
</comment>
<dbReference type="STRING" id="1423783.FC50_GL000528"/>
<gene>
    <name evidence="1" type="ORF">FC50_GL000528</name>
</gene>
<evidence type="ECO:0008006" key="3">
    <source>
        <dbReference type="Google" id="ProtNLM"/>
    </source>
</evidence>
<dbReference type="SUPFAM" id="SSF56784">
    <property type="entry name" value="HAD-like"/>
    <property type="match status" value="1"/>
</dbReference>
<evidence type="ECO:0000313" key="2">
    <source>
        <dbReference type="Proteomes" id="UP000051922"/>
    </source>
</evidence>
<proteinExistence type="predicted"/>
<accession>A0A0R1U079</accession>
<organism evidence="1 2">
    <name type="scientific">Lacticaseibacillus pantheris DSM 15945 = JCM 12539 = NBRC 106106</name>
    <dbReference type="NCBI Taxonomy" id="1423783"/>
    <lineage>
        <taxon>Bacteria</taxon>
        <taxon>Bacillati</taxon>
        <taxon>Bacillota</taxon>
        <taxon>Bacilli</taxon>
        <taxon>Lactobacillales</taxon>
        <taxon>Lactobacillaceae</taxon>
        <taxon>Lacticaseibacillus</taxon>
    </lineage>
</organism>
<dbReference type="InterPro" id="IPR023214">
    <property type="entry name" value="HAD_sf"/>
</dbReference>